<evidence type="ECO:0000313" key="3">
    <source>
        <dbReference type="Proteomes" id="UP000199592"/>
    </source>
</evidence>
<keyword evidence="3" id="KW-1185">Reference proteome</keyword>
<name>A0A1H2Q407_9FLAO</name>
<proteinExistence type="predicted"/>
<organism evidence="2 3">
    <name type="scientific">Flagellimonas zhangzhouensis</name>
    <dbReference type="NCBI Taxonomy" id="1073328"/>
    <lineage>
        <taxon>Bacteria</taxon>
        <taxon>Pseudomonadati</taxon>
        <taxon>Bacteroidota</taxon>
        <taxon>Flavobacteriia</taxon>
        <taxon>Flavobacteriales</taxon>
        <taxon>Flavobacteriaceae</taxon>
        <taxon>Flagellimonas</taxon>
    </lineage>
</organism>
<protein>
    <submittedName>
        <fullName evidence="2">Uncharacterized protein</fullName>
    </submittedName>
</protein>
<feature type="region of interest" description="Disordered" evidence="1">
    <location>
        <begin position="32"/>
        <end position="53"/>
    </location>
</feature>
<reference evidence="3" key="1">
    <citation type="submission" date="2016-10" db="EMBL/GenBank/DDBJ databases">
        <authorList>
            <person name="Varghese N."/>
            <person name="Submissions S."/>
        </authorList>
    </citation>
    <scope>NUCLEOTIDE SEQUENCE [LARGE SCALE GENOMIC DNA]</scope>
    <source>
        <strain evidence="3">DSM 25030</strain>
    </source>
</reference>
<dbReference type="RefSeq" id="WP_175443728.1">
    <property type="nucleotide sequence ID" value="NZ_FNKI01000002.1"/>
</dbReference>
<evidence type="ECO:0000313" key="2">
    <source>
        <dbReference type="EMBL" id="SDW01179.1"/>
    </source>
</evidence>
<dbReference type="AlphaFoldDB" id="A0A1H2Q407"/>
<dbReference type="Proteomes" id="UP000199592">
    <property type="component" value="Unassembled WGS sequence"/>
</dbReference>
<evidence type="ECO:0000256" key="1">
    <source>
        <dbReference type="SAM" id="MobiDB-lite"/>
    </source>
</evidence>
<gene>
    <name evidence="2" type="ORF">SAMN04487892_0021</name>
</gene>
<sequence length="53" mass="6274">MTKQYTKSDLEQIIALQQESLQAMQKALGSLRHQNERLERNNQKLQRKISGYK</sequence>
<accession>A0A1H2Q407</accession>
<dbReference type="EMBL" id="FNMY01000001">
    <property type="protein sequence ID" value="SDW01179.1"/>
    <property type="molecule type" value="Genomic_DNA"/>
</dbReference>
<feature type="compositionally biased region" description="Basic and acidic residues" evidence="1">
    <location>
        <begin position="33"/>
        <end position="42"/>
    </location>
</feature>